<gene>
    <name evidence="1" type="ORF">ACFOHJ_17830</name>
</gene>
<dbReference type="InterPro" id="IPR036390">
    <property type="entry name" value="WH_DNA-bd_sf"/>
</dbReference>
<reference evidence="2" key="1">
    <citation type="journal article" date="2019" name="Int. J. Syst. Evol. Microbiol.">
        <title>The Global Catalogue of Microorganisms (GCM) 10K type strain sequencing project: providing services to taxonomists for standard genome sequencing and annotation.</title>
        <authorList>
            <consortium name="The Broad Institute Genomics Platform"/>
            <consortium name="The Broad Institute Genome Sequencing Center for Infectious Disease"/>
            <person name="Wu L."/>
            <person name="Ma J."/>
        </authorList>
    </citation>
    <scope>NUCLEOTIDE SEQUENCE [LARGE SCALE GENOMIC DNA]</scope>
    <source>
        <strain evidence="2">KCTC 52165</strain>
    </source>
</reference>
<evidence type="ECO:0000313" key="2">
    <source>
        <dbReference type="Proteomes" id="UP001595583"/>
    </source>
</evidence>
<dbReference type="InterPro" id="IPR036388">
    <property type="entry name" value="WH-like_DNA-bd_sf"/>
</dbReference>
<accession>A0ABV7KIB5</accession>
<keyword evidence="2" id="KW-1185">Reference proteome</keyword>
<dbReference type="SUPFAM" id="SSF46785">
    <property type="entry name" value="Winged helix' DNA-binding domain"/>
    <property type="match status" value="1"/>
</dbReference>
<sequence length="85" mass="9251">MVKLTEARTLVLAYLARLKEFHAPPTGPEISTHLGHSAYWATPKLVWLEYNRLVERLGQSSTGGNCYRITPAGRAALADGGRDAG</sequence>
<evidence type="ECO:0000313" key="1">
    <source>
        <dbReference type="EMBL" id="MFC3208086.1"/>
    </source>
</evidence>
<comment type="caution">
    <text evidence="1">The sequence shown here is derived from an EMBL/GenBank/DDBJ whole genome shotgun (WGS) entry which is preliminary data.</text>
</comment>
<dbReference type="Proteomes" id="UP001595583">
    <property type="component" value="Unassembled WGS sequence"/>
</dbReference>
<dbReference type="RefSeq" id="WP_378222887.1">
    <property type="nucleotide sequence ID" value="NZ_JBHRTK010000016.1"/>
</dbReference>
<name>A0ABV7KIB5_9HYPH</name>
<dbReference type="Gene3D" id="1.10.10.10">
    <property type="entry name" value="Winged helix-like DNA-binding domain superfamily/Winged helix DNA-binding domain"/>
    <property type="match status" value="1"/>
</dbReference>
<evidence type="ECO:0008006" key="3">
    <source>
        <dbReference type="Google" id="ProtNLM"/>
    </source>
</evidence>
<protein>
    <recommendedName>
        <fullName evidence="3">DUF3253 domain-containing protein</fullName>
    </recommendedName>
</protein>
<dbReference type="EMBL" id="JBHRTK010000016">
    <property type="protein sequence ID" value="MFC3208086.1"/>
    <property type="molecule type" value="Genomic_DNA"/>
</dbReference>
<proteinExistence type="predicted"/>
<organism evidence="1 2">
    <name type="scientific">Aquamicrobium soli</name>
    <dbReference type="NCBI Taxonomy" id="1811518"/>
    <lineage>
        <taxon>Bacteria</taxon>
        <taxon>Pseudomonadati</taxon>
        <taxon>Pseudomonadota</taxon>
        <taxon>Alphaproteobacteria</taxon>
        <taxon>Hyphomicrobiales</taxon>
        <taxon>Phyllobacteriaceae</taxon>
        <taxon>Aquamicrobium</taxon>
    </lineage>
</organism>